<dbReference type="PANTHER" id="PTHR10098">
    <property type="entry name" value="RAPSYN-RELATED"/>
    <property type="match status" value="1"/>
</dbReference>
<dbReference type="SUPFAM" id="SSF48452">
    <property type="entry name" value="TPR-like"/>
    <property type="match status" value="1"/>
</dbReference>
<feature type="transmembrane region" description="Helical" evidence="1">
    <location>
        <begin position="829"/>
        <end position="847"/>
    </location>
</feature>
<dbReference type="InterPro" id="IPR011990">
    <property type="entry name" value="TPR-like_helical_dom_sf"/>
</dbReference>
<organism evidence="3 4">
    <name type="scientific">Flavobacterium sediminilitoris</name>
    <dbReference type="NCBI Taxonomy" id="2024526"/>
    <lineage>
        <taxon>Bacteria</taxon>
        <taxon>Pseudomonadati</taxon>
        <taxon>Bacteroidota</taxon>
        <taxon>Flavobacteriia</taxon>
        <taxon>Flavobacteriales</taxon>
        <taxon>Flavobacteriaceae</taxon>
        <taxon>Flavobacterium</taxon>
    </lineage>
</organism>
<feature type="domain" description="CHAT" evidence="2">
    <location>
        <begin position="567"/>
        <end position="820"/>
    </location>
</feature>
<evidence type="ECO:0000313" key="4">
    <source>
        <dbReference type="Proteomes" id="UP000830454"/>
    </source>
</evidence>
<keyword evidence="1" id="KW-0812">Transmembrane</keyword>
<keyword evidence="1" id="KW-0472">Membrane</keyword>
<keyword evidence="1" id="KW-1133">Transmembrane helix</keyword>
<reference evidence="3" key="1">
    <citation type="submission" date="2021-12" db="EMBL/GenBank/DDBJ databases">
        <authorList>
            <person name="Cha I.-T."/>
            <person name="Lee K.-E."/>
            <person name="Park S.-J."/>
        </authorList>
    </citation>
    <scope>NUCLEOTIDE SEQUENCE</scope>
    <source>
        <strain evidence="3">YSM-43</strain>
    </source>
</reference>
<keyword evidence="4" id="KW-1185">Reference proteome</keyword>
<evidence type="ECO:0000313" key="3">
    <source>
        <dbReference type="EMBL" id="UOX35203.1"/>
    </source>
</evidence>
<dbReference type="Pfam" id="PF12770">
    <property type="entry name" value="CHAT"/>
    <property type="match status" value="1"/>
</dbReference>
<dbReference type="RefSeq" id="WP_246918391.1">
    <property type="nucleotide sequence ID" value="NZ_CP090145.1"/>
</dbReference>
<name>A0ABY4HQQ7_9FLAO</name>
<evidence type="ECO:0000259" key="2">
    <source>
        <dbReference type="Pfam" id="PF12770"/>
    </source>
</evidence>
<dbReference type="Gene3D" id="1.25.40.10">
    <property type="entry name" value="Tetratricopeptide repeat domain"/>
    <property type="match status" value="1"/>
</dbReference>
<dbReference type="InterPro" id="IPR024983">
    <property type="entry name" value="CHAT_dom"/>
</dbReference>
<accession>A0ABY4HQQ7</accession>
<reference evidence="3" key="2">
    <citation type="submission" date="2022-04" db="EMBL/GenBank/DDBJ databases">
        <title>Complete Genome Sequence of Flavobacterium sediminilitoris YSM-43, Isolated from a Tidal Sediment.</title>
        <authorList>
            <person name="Lee P.A."/>
        </authorList>
    </citation>
    <scope>NUCLEOTIDE SEQUENCE</scope>
    <source>
        <strain evidence="3">YSM-43</strain>
    </source>
</reference>
<dbReference type="Proteomes" id="UP000830454">
    <property type="component" value="Chromosome"/>
</dbReference>
<sequence>MQFGNFNFFWFLFFFSILGFSQNLEDQIYDATDIFIAKPSVSGLEILRNKENQFVSEVNTKEEQLALVILSCNKAFYEKKFNQINNAIKSYEFAWKNYSVNNLANYDIIEYCLKPLAHLYTITGNYTLAENTIKSYLFLAEKEGNSFQKTAAILNLSVVYHNTGNHKMAASILEKELQNKNISTKQRADLENNLAVNYIALKKYDDASSLLTLNKDDYQSIKNKAFISLQKGNSVLARSEFEKAKNLFFQNENNTARDIANFYIDEASLFLKLNNNVLAKQSYTNALKSLLPFLKQNILPEKSNIYGETAFINIFDGLAFLEKSTTRKLAFYDLSFHASSLINENLVSQESQILQQVEDRKRTEKCIDILWKEYEKEKSSLLLKMAFKYAENSKNTVLKERNNQKTLLQRFPNNKDLKLQNVLLSKQESLINEYVRLQITHDNPTKIVKLNDDLTTLSIELKEVNERINKTFKKNEDFSLSLDTLEVKLEKDKAQMLYYFWGKDCFYSFYFNHNKIHWERIALDKKNIDILQKFIHYFDDSNAINNDVLAFSSTAFSLFNLLNLKQLEQHKTLVIIPDGILHFISFDALVTHKSETTTFSKIPFLLFQNKMAYQTNAAFYIQNNTSKKNNKIAGFFPVFKNTNAFLEYSIDEAKVLEKNNAVLFMNKNANRMNFKKNTTQYSILHLSTHGTSGSFTTPATLVFYDDVMLVNELYGLENCNPDLVILSACETGVGKLQKGEGSISIARAFQYAGAKNILFSLWKINDYATAEIMTNFYTNYFNNHSFFESNYNSKKDYLQNESISNAKKSPYYWSAFVYYGVIDTPKTSYLYYLLLGLITCIVLFLIYGRFTRFLKRKEI</sequence>
<dbReference type="PANTHER" id="PTHR10098:SF108">
    <property type="entry name" value="TETRATRICOPEPTIDE REPEAT PROTEIN 28"/>
    <property type="match status" value="1"/>
</dbReference>
<dbReference type="EMBL" id="CP090145">
    <property type="protein sequence ID" value="UOX35203.1"/>
    <property type="molecule type" value="Genomic_DNA"/>
</dbReference>
<evidence type="ECO:0000256" key="1">
    <source>
        <dbReference type="SAM" id="Phobius"/>
    </source>
</evidence>
<gene>
    <name evidence="3" type="ORF">LXD69_06725</name>
</gene>
<protein>
    <submittedName>
        <fullName evidence="3">CHAT domain-containing protein</fullName>
    </submittedName>
</protein>
<proteinExistence type="predicted"/>